<comment type="caution">
    <text evidence="2">The sequence shown here is derived from an EMBL/GenBank/DDBJ whole genome shotgun (WGS) entry which is preliminary data.</text>
</comment>
<feature type="compositionally biased region" description="Basic and acidic residues" evidence="1">
    <location>
        <begin position="220"/>
        <end position="229"/>
    </location>
</feature>
<dbReference type="EMBL" id="JABBWD010000168">
    <property type="protein sequence ID" value="KAG1763279.1"/>
    <property type="molecule type" value="Genomic_DNA"/>
</dbReference>
<keyword evidence="3" id="KW-1185">Reference proteome</keyword>
<evidence type="ECO:0000256" key="1">
    <source>
        <dbReference type="SAM" id="MobiDB-lite"/>
    </source>
</evidence>
<proteinExistence type="predicted"/>
<dbReference type="Proteomes" id="UP000714275">
    <property type="component" value="Unassembled WGS sequence"/>
</dbReference>
<accession>A0A9P7CUU1</accession>
<reference evidence="2" key="1">
    <citation type="journal article" date="2020" name="New Phytol.">
        <title>Comparative genomics reveals dynamic genome evolution in host specialist ectomycorrhizal fungi.</title>
        <authorList>
            <person name="Lofgren L.A."/>
            <person name="Nguyen N.H."/>
            <person name="Vilgalys R."/>
            <person name="Ruytinx J."/>
            <person name="Liao H.L."/>
            <person name="Branco S."/>
            <person name="Kuo A."/>
            <person name="LaButti K."/>
            <person name="Lipzen A."/>
            <person name="Andreopoulos W."/>
            <person name="Pangilinan J."/>
            <person name="Riley R."/>
            <person name="Hundley H."/>
            <person name="Na H."/>
            <person name="Barry K."/>
            <person name="Grigoriev I.V."/>
            <person name="Stajich J.E."/>
            <person name="Kennedy P.G."/>
        </authorList>
    </citation>
    <scope>NUCLEOTIDE SEQUENCE</scope>
    <source>
        <strain evidence="2">DOB743</strain>
    </source>
</reference>
<protein>
    <submittedName>
        <fullName evidence="2">Uncharacterized protein</fullName>
    </submittedName>
</protein>
<dbReference type="AlphaFoldDB" id="A0A9P7CUU1"/>
<name>A0A9P7CUU1_9AGAM</name>
<sequence>MFCWKKNQDKENNSYGKVVLQTQVQEHKSEYLALSNKEQVELLTMFTEWKETKKTGVHVMAKSKINNITQTLKAVENEACMSFVESVSDISSHLLAHKPPLLYRCSPPRLSQQNGRLRRLGDESGTRLLWKNGWPFTNLSQVSSVLPDLQMLCNRWDDGTTYWRSLSDKEFKKLHLEHEEKLKSGAIIDCHRCTQSDKGTKHRSAVTPATTHHKQYKSSETIKDSKDEEPPVPAVCNTESAVHGDDYIPFDYDKVLADLNQIFSPTPMLE</sequence>
<evidence type="ECO:0000313" key="3">
    <source>
        <dbReference type="Proteomes" id="UP000714275"/>
    </source>
</evidence>
<dbReference type="OrthoDB" id="2679589at2759"/>
<feature type="region of interest" description="Disordered" evidence="1">
    <location>
        <begin position="199"/>
        <end position="232"/>
    </location>
</feature>
<gene>
    <name evidence="2" type="ORF">EV702DRAFT_1051865</name>
</gene>
<organism evidence="2 3">
    <name type="scientific">Suillus placidus</name>
    <dbReference type="NCBI Taxonomy" id="48579"/>
    <lineage>
        <taxon>Eukaryota</taxon>
        <taxon>Fungi</taxon>
        <taxon>Dikarya</taxon>
        <taxon>Basidiomycota</taxon>
        <taxon>Agaricomycotina</taxon>
        <taxon>Agaricomycetes</taxon>
        <taxon>Agaricomycetidae</taxon>
        <taxon>Boletales</taxon>
        <taxon>Suillineae</taxon>
        <taxon>Suillaceae</taxon>
        <taxon>Suillus</taxon>
    </lineage>
</organism>
<evidence type="ECO:0000313" key="2">
    <source>
        <dbReference type="EMBL" id="KAG1763279.1"/>
    </source>
</evidence>